<feature type="domain" description="MgtC/SapB/SrpB/YhiD N-terminal" evidence="8">
    <location>
        <begin position="11"/>
        <end position="129"/>
    </location>
</feature>
<evidence type="ECO:0000256" key="2">
    <source>
        <dbReference type="ARBA" id="ARBA00009298"/>
    </source>
</evidence>
<keyword evidence="5 7" id="KW-1133">Transmembrane helix</keyword>
<name>A0A1T5B733_9SPHI</name>
<dbReference type="PRINTS" id="PR01837">
    <property type="entry name" value="MGTCSAPBPROT"/>
</dbReference>
<protein>
    <submittedName>
        <fullName evidence="9">Putative Mg2+ transporter-C (MgtC) family protein</fullName>
    </submittedName>
</protein>
<dbReference type="PANTHER" id="PTHR33778">
    <property type="entry name" value="PROTEIN MGTC"/>
    <property type="match status" value="1"/>
</dbReference>
<evidence type="ECO:0000256" key="6">
    <source>
        <dbReference type="ARBA" id="ARBA00023136"/>
    </source>
</evidence>
<dbReference type="STRING" id="572036.SAMN05661099_1339"/>
<dbReference type="EMBL" id="FUYR01000001">
    <property type="protein sequence ID" value="SKB42683.1"/>
    <property type="molecule type" value="Genomic_DNA"/>
</dbReference>
<keyword evidence="4 7" id="KW-0812">Transmembrane</keyword>
<accession>A0A1T5B733</accession>
<dbReference type="GO" id="GO:0005886">
    <property type="term" value="C:plasma membrane"/>
    <property type="evidence" value="ECO:0007669"/>
    <property type="project" value="UniProtKB-SubCell"/>
</dbReference>
<dbReference type="AlphaFoldDB" id="A0A1T5B733"/>
<evidence type="ECO:0000256" key="7">
    <source>
        <dbReference type="SAM" id="Phobius"/>
    </source>
</evidence>
<evidence type="ECO:0000256" key="1">
    <source>
        <dbReference type="ARBA" id="ARBA00004651"/>
    </source>
</evidence>
<feature type="transmembrane region" description="Helical" evidence="7">
    <location>
        <begin position="61"/>
        <end position="78"/>
    </location>
</feature>
<gene>
    <name evidence="9" type="ORF">SAMN05661099_1339</name>
</gene>
<evidence type="ECO:0000259" key="8">
    <source>
        <dbReference type="Pfam" id="PF02308"/>
    </source>
</evidence>
<evidence type="ECO:0000256" key="5">
    <source>
        <dbReference type="ARBA" id="ARBA00022989"/>
    </source>
</evidence>
<feature type="transmembrane region" description="Helical" evidence="7">
    <location>
        <begin position="87"/>
        <end position="105"/>
    </location>
</feature>
<dbReference type="InterPro" id="IPR049177">
    <property type="entry name" value="MgtC_SapB_SrpB_YhiD_N"/>
</dbReference>
<organism evidence="9 10">
    <name type="scientific">Daejeonella lutea</name>
    <dbReference type="NCBI Taxonomy" id="572036"/>
    <lineage>
        <taxon>Bacteria</taxon>
        <taxon>Pseudomonadati</taxon>
        <taxon>Bacteroidota</taxon>
        <taxon>Sphingobacteriia</taxon>
        <taxon>Sphingobacteriales</taxon>
        <taxon>Sphingobacteriaceae</taxon>
        <taxon>Daejeonella</taxon>
    </lineage>
</organism>
<sequence>MEVHSNDLTTMLASVLCGALLGVEREYQNKSAGLRTIVLICLGSTIFTMISQRIGGSDDRVAANIITGIGFIGAGVIFKENFNVKGLTTAAVIWISAAIGMVIGVEEYKMGFLLSFIVLVVLGGFAKLEALIDFVNHKRTYRITFVDDKLENIDWIKDLVEEEKLNATVGHLSKSHNRLMVNFEVRGNKRHFHALTERLVSKPEILGIEH</sequence>
<feature type="transmembrane region" description="Helical" evidence="7">
    <location>
        <begin position="36"/>
        <end position="55"/>
    </location>
</feature>
<evidence type="ECO:0000313" key="9">
    <source>
        <dbReference type="EMBL" id="SKB42683.1"/>
    </source>
</evidence>
<keyword evidence="6 7" id="KW-0472">Membrane</keyword>
<comment type="similarity">
    <text evidence="2">Belongs to the MgtC/SapB family.</text>
</comment>
<dbReference type="InterPro" id="IPR003416">
    <property type="entry name" value="MgtC/SapB/SrpB/YhiD_fam"/>
</dbReference>
<dbReference type="Pfam" id="PF02308">
    <property type="entry name" value="MgtC"/>
    <property type="match status" value="1"/>
</dbReference>
<feature type="transmembrane region" description="Helical" evidence="7">
    <location>
        <begin position="111"/>
        <end position="132"/>
    </location>
</feature>
<dbReference type="RefSeq" id="WP_079701825.1">
    <property type="nucleotide sequence ID" value="NZ_FUYR01000001.1"/>
</dbReference>
<proteinExistence type="inferred from homology"/>
<keyword evidence="10" id="KW-1185">Reference proteome</keyword>
<dbReference type="PANTHER" id="PTHR33778:SF1">
    <property type="entry name" value="MAGNESIUM TRANSPORTER YHID-RELATED"/>
    <property type="match status" value="1"/>
</dbReference>
<evidence type="ECO:0000313" key="10">
    <source>
        <dbReference type="Proteomes" id="UP000189981"/>
    </source>
</evidence>
<dbReference type="Proteomes" id="UP000189981">
    <property type="component" value="Unassembled WGS sequence"/>
</dbReference>
<keyword evidence="3" id="KW-1003">Cell membrane</keyword>
<evidence type="ECO:0000256" key="3">
    <source>
        <dbReference type="ARBA" id="ARBA00022475"/>
    </source>
</evidence>
<reference evidence="10" key="1">
    <citation type="submission" date="2017-02" db="EMBL/GenBank/DDBJ databases">
        <authorList>
            <person name="Varghese N."/>
            <person name="Submissions S."/>
        </authorList>
    </citation>
    <scope>NUCLEOTIDE SEQUENCE [LARGE SCALE GENOMIC DNA]</scope>
    <source>
        <strain evidence="10">DSM 22385</strain>
    </source>
</reference>
<comment type="subcellular location">
    <subcellularLocation>
        <location evidence="1">Cell membrane</location>
        <topology evidence="1">Multi-pass membrane protein</topology>
    </subcellularLocation>
</comment>
<evidence type="ECO:0000256" key="4">
    <source>
        <dbReference type="ARBA" id="ARBA00022692"/>
    </source>
</evidence>
<dbReference type="OrthoDB" id="9811198at2"/>